<comment type="caution">
    <text evidence="8">The sequence shown here is derived from an EMBL/GenBank/DDBJ whole genome shotgun (WGS) entry which is preliminary data.</text>
</comment>
<dbReference type="Pfam" id="PF04547">
    <property type="entry name" value="Anoctamin"/>
    <property type="match status" value="1"/>
</dbReference>
<keyword evidence="3 6" id="KW-0812">Transmembrane</keyword>
<comment type="similarity">
    <text evidence="2 6">Belongs to the anoctamin family.</text>
</comment>
<dbReference type="InterPro" id="IPR007632">
    <property type="entry name" value="Anoctamin"/>
</dbReference>
<comment type="caution">
    <text evidence="6">Lacks conserved residue(s) required for the propagation of feature annotation.</text>
</comment>
<evidence type="ECO:0000256" key="5">
    <source>
        <dbReference type="ARBA" id="ARBA00023136"/>
    </source>
</evidence>
<keyword evidence="9" id="KW-1185">Reference proteome</keyword>
<name>A0A8J5MMV2_HOMAM</name>
<accession>A0A8J5MMV2</accession>
<dbReference type="GO" id="GO:0005886">
    <property type="term" value="C:plasma membrane"/>
    <property type="evidence" value="ECO:0007669"/>
    <property type="project" value="TreeGrafter"/>
</dbReference>
<dbReference type="PANTHER" id="PTHR12308:SF51">
    <property type="entry name" value="ANOCTAMIN-8"/>
    <property type="match status" value="1"/>
</dbReference>
<evidence type="ECO:0000256" key="1">
    <source>
        <dbReference type="ARBA" id="ARBA00004141"/>
    </source>
</evidence>
<dbReference type="GO" id="GO:0005254">
    <property type="term" value="F:chloride channel activity"/>
    <property type="evidence" value="ECO:0007669"/>
    <property type="project" value="TreeGrafter"/>
</dbReference>
<evidence type="ECO:0000256" key="6">
    <source>
        <dbReference type="RuleBase" id="RU280814"/>
    </source>
</evidence>
<dbReference type="Proteomes" id="UP000747542">
    <property type="component" value="Unassembled WGS sequence"/>
</dbReference>
<keyword evidence="4 6" id="KW-1133">Transmembrane helix</keyword>
<feature type="transmembrane region" description="Helical" evidence="6">
    <location>
        <begin position="96"/>
        <end position="122"/>
    </location>
</feature>
<sequence length="140" mass="15983">MQGVEDGATFFSTMERQVIVLHILNSLRAAQNEAVEGTSFREGQAIIPKFESEGVIHGILPLHDYKKLEHLRATWVQTFFRYQPIEAIQEYFGSKIAIYFAWLGHYTTALTVPAVIGLIFWVRQHPPPLPHRRSLPPTLS</sequence>
<evidence type="ECO:0000256" key="4">
    <source>
        <dbReference type="ARBA" id="ARBA00022989"/>
    </source>
</evidence>
<comment type="subcellular location">
    <subcellularLocation>
        <location evidence="1 6">Membrane</location>
        <topology evidence="1 6">Multi-pass membrane protein</topology>
    </subcellularLocation>
</comment>
<dbReference type="AlphaFoldDB" id="A0A8J5MMV2"/>
<reference evidence="8" key="1">
    <citation type="journal article" date="2021" name="Sci. Adv.">
        <title>The American lobster genome reveals insights on longevity, neural, and immune adaptations.</title>
        <authorList>
            <person name="Polinski J.M."/>
            <person name="Zimin A.V."/>
            <person name="Clark K.F."/>
            <person name="Kohn A.B."/>
            <person name="Sadowski N."/>
            <person name="Timp W."/>
            <person name="Ptitsyn A."/>
            <person name="Khanna P."/>
            <person name="Romanova D.Y."/>
            <person name="Williams P."/>
            <person name="Greenwood S.J."/>
            <person name="Moroz L.L."/>
            <person name="Walt D.R."/>
            <person name="Bodnar A.G."/>
        </authorList>
    </citation>
    <scope>NUCLEOTIDE SEQUENCE</scope>
    <source>
        <strain evidence="8">GMGI-L3</strain>
    </source>
</reference>
<dbReference type="InterPro" id="IPR049452">
    <property type="entry name" value="Anoctamin_TM"/>
</dbReference>
<keyword evidence="5 6" id="KW-0472">Membrane</keyword>
<evidence type="ECO:0000313" key="8">
    <source>
        <dbReference type="EMBL" id="KAG7156967.1"/>
    </source>
</evidence>
<organism evidence="8 9">
    <name type="scientific">Homarus americanus</name>
    <name type="common">American lobster</name>
    <dbReference type="NCBI Taxonomy" id="6706"/>
    <lineage>
        <taxon>Eukaryota</taxon>
        <taxon>Metazoa</taxon>
        <taxon>Ecdysozoa</taxon>
        <taxon>Arthropoda</taxon>
        <taxon>Crustacea</taxon>
        <taxon>Multicrustacea</taxon>
        <taxon>Malacostraca</taxon>
        <taxon>Eumalacostraca</taxon>
        <taxon>Eucarida</taxon>
        <taxon>Decapoda</taxon>
        <taxon>Pleocyemata</taxon>
        <taxon>Astacidea</taxon>
        <taxon>Nephropoidea</taxon>
        <taxon>Nephropidae</taxon>
        <taxon>Homarus</taxon>
    </lineage>
</organism>
<gene>
    <name evidence="8" type="primary">Ano8-L2</name>
    <name evidence="8" type="ORF">Hamer_G015901</name>
</gene>
<protein>
    <recommendedName>
        <fullName evidence="6">Anoctamin</fullName>
    </recommendedName>
</protein>
<proteinExistence type="inferred from homology"/>
<evidence type="ECO:0000259" key="7">
    <source>
        <dbReference type="Pfam" id="PF04547"/>
    </source>
</evidence>
<evidence type="ECO:0000256" key="3">
    <source>
        <dbReference type="ARBA" id="ARBA00022692"/>
    </source>
</evidence>
<dbReference type="EMBL" id="JAHLQT010038275">
    <property type="protein sequence ID" value="KAG7156967.1"/>
    <property type="molecule type" value="Genomic_DNA"/>
</dbReference>
<feature type="domain" description="Anoctamin transmembrane" evidence="7">
    <location>
        <begin position="88"/>
        <end position="122"/>
    </location>
</feature>
<evidence type="ECO:0000313" key="9">
    <source>
        <dbReference type="Proteomes" id="UP000747542"/>
    </source>
</evidence>
<evidence type="ECO:0000256" key="2">
    <source>
        <dbReference type="ARBA" id="ARBA00009671"/>
    </source>
</evidence>
<dbReference type="PANTHER" id="PTHR12308">
    <property type="entry name" value="ANOCTAMIN"/>
    <property type="match status" value="1"/>
</dbReference>